<accession>A0A939GLB2</accession>
<dbReference type="Pfam" id="PF17642">
    <property type="entry name" value="TssD"/>
    <property type="match status" value="1"/>
</dbReference>
<protein>
    <recommendedName>
        <fullName evidence="1">Tox-MPTase4 domain-containing protein</fullName>
    </recommendedName>
</protein>
<name>A0A939GLB2_9BACT</name>
<dbReference type="RefSeq" id="WP_207366440.1">
    <property type="nucleotide sequence ID" value="NZ_JAFMYV010000011.1"/>
</dbReference>
<dbReference type="AlphaFoldDB" id="A0A939GLB2"/>
<dbReference type="InterPro" id="IPR041408">
    <property type="entry name" value="Hcp_Tssd"/>
</dbReference>
<dbReference type="EMBL" id="JAFMYV010000011">
    <property type="protein sequence ID" value="MBO0938910.1"/>
    <property type="molecule type" value="Genomic_DNA"/>
</dbReference>
<feature type="domain" description="Tox-MPTase4" evidence="1">
    <location>
        <begin position="259"/>
        <end position="375"/>
    </location>
</feature>
<reference evidence="2" key="1">
    <citation type="submission" date="2021-03" db="EMBL/GenBank/DDBJ databases">
        <title>Fibrella sp. HMF5335 genome sequencing and assembly.</title>
        <authorList>
            <person name="Kang H."/>
            <person name="Kim H."/>
            <person name="Bae S."/>
            <person name="Joh K."/>
        </authorList>
    </citation>
    <scope>NUCLEOTIDE SEQUENCE</scope>
    <source>
        <strain evidence="2">HMF5335</strain>
    </source>
</reference>
<dbReference type="Pfam" id="PF15640">
    <property type="entry name" value="Tox-MPTase4"/>
    <property type="match status" value="1"/>
</dbReference>
<gene>
    <name evidence="2" type="ORF">J2I47_20320</name>
</gene>
<dbReference type="Proteomes" id="UP000664034">
    <property type="component" value="Unassembled WGS sequence"/>
</dbReference>
<evidence type="ECO:0000313" key="3">
    <source>
        <dbReference type="Proteomes" id="UP000664034"/>
    </source>
</evidence>
<proteinExistence type="predicted"/>
<evidence type="ECO:0000259" key="1">
    <source>
        <dbReference type="Pfam" id="PF15640"/>
    </source>
</evidence>
<evidence type="ECO:0000313" key="2">
    <source>
        <dbReference type="EMBL" id="MBO0938910.1"/>
    </source>
</evidence>
<dbReference type="InterPro" id="IPR028912">
    <property type="entry name" value="Tox-MPTase4_dom"/>
</dbReference>
<dbReference type="GO" id="GO:0033104">
    <property type="term" value="C:type VI protein secretion system complex"/>
    <property type="evidence" value="ECO:0007669"/>
    <property type="project" value="InterPro"/>
</dbReference>
<sequence length="383" mass="42042">MASFSAFLEVGGSRYPLTYYDLYLHQQTDELGRPSSHTQGGTLTCELHTPGQNDPVLTDWMVSPTRQYDGFVHLYREDTKAKLKTISFFNAYCLNMGGHFSATGRGPMLTSLVISPQRVAVGAVVHDNNWPVESHGAGITHTPPTLPKEPSALSEGLHTVLDAAGVIPGLGLLPDLINAAIYAAEGDLASAALSGFAAIPLIGDAAGVAKLGKRALKVLSFKRVQQLKKFGKLDLMEVGNKWAGKLQRGSTGFLGSPRLNRRQLQAFKKQAKALGAELEVVKDKAMLRMMDMKQGQAAFSAANRKLYVRKGATAYEVSHEMTHAKHWADVGHEAYNKMNKLEKEAHVYEQLMKKRDKLTTQEIEHATRYIDRVRDSFGLGPIK</sequence>
<comment type="caution">
    <text evidence="2">The sequence shown here is derived from an EMBL/GenBank/DDBJ whole genome shotgun (WGS) entry which is preliminary data.</text>
</comment>
<organism evidence="2 3">
    <name type="scientific">Fibrella rubiginis</name>
    <dbReference type="NCBI Taxonomy" id="2817060"/>
    <lineage>
        <taxon>Bacteria</taxon>
        <taxon>Pseudomonadati</taxon>
        <taxon>Bacteroidota</taxon>
        <taxon>Cytophagia</taxon>
        <taxon>Cytophagales</taxon>
        <taxon>Spirosomataceae</taxon>
        <taxon>Fibrella</taxon>
    </lineage>
</organism>
<keyword evidence="3" id="KW-1185">Reference proteome</keyword>
<dbReference type="CDD" id="cd20745">
    <property type="entry name" value="FIX_RhsA_AHH_HNH-like"/>
    <property type="match status" value="1"/>
</dbReference>